<comment type="subunit">
    <text evidence="5">Part of the 50S ribosomal subunit.</text>
</comment>
<comment type="similarity">
    <text evidence="1 5">Belongs to the universal ribosomal protein uL4 family.</text>
</comment>
<evidence type="ECO:0000256" key="6">
    <source>
        <dbReference type="SAM" id="MobiDB-lite"/>
    </source>
</evidence>
<keyword evidence="5" id="KW-0694">RNA-binding</keyword>
<organism evidence="7 8">
    <name type="scientific">Candidatus Zambryskibacteria bacterium RIFCSPLOWO2_02_FULL_39_14</name>
    <dbReference type="NCBI Taxonomy" id="1802769"/>
    <lineage>
        <taxon>Bacteria</taxon>
        <taxon>Candidatus Zambryskiibacteriota</taxon>
    </lineage>
</organism>
<dbReference type="NCBIfam" id="TIGR03953">
    <property type="entry name" value="rplD_bact"/>
    <property type="match status" value="1"/>
</dbReference>
<comment type="function">
    <text evidence="5">Forms part of the polypeptide exit tunnel.</text>
</comment>
<feature type="compositionally biased region" description="Basic and acidic residues" evidence="6">
    <location>
        <begin position="49"/>
        <end position="58"/>
    </location>
</feature>
<dbReference type="PANTHER" id="PTHR10746">
    <property type="entry name" value="50S RIBOSOMAL PROTEIN L4"/>
    <property type="match status" value="1"/>
</dbReference>
<dbReference type="InterPro" id="IPR023574">
    <property type="entry name" value="Ribosomal_uL4_dom_sf"/>
</dbReference>
<dbReference type="PANTHER" id="PTHR10746:SF6">
    <property type="entry name" value="LARGE RIBOSOMAL SUBUNIT PROTEIN UL4M"/>
    <property type="match status" value="1"/>
</dbReference>
<keyword evidence="2 5" id="KW-0689">Ribosomal protein</keyword>
<accession>A0A1G2UIS6</accession>
<protein>
    <recommendedName>
        <fullName evidence="4 5">Large ribosomal subunit protein uL4</fullName>
    </recommendedName>
</protein>
<dbReference type="AlphaFoldDB" id="A0A1G2UIS6"/>
<dbReference type="GO" id="GO:0006412">
    <property type="term" value="P:translation"/>
    <property type="evidence" value="ECO:0007669"/>
    <property type="project" value="UniProtKB-UniRule"/>
</dbReference>
<gene>
    <name evidence="5" type="primary">rplD</name>
    <name evidence="7" type="ORF">A3I86_02605</name>
</gene>
<dbReference type="GO" id="GO:0019843">
    <property type="term" value="F:rRNA binding"/>
    <property type="evidence" value="ECO:0007669"/>
    <property type="project" value="UniProtKB-UniRule"/>
</dbReference>
<evidence type="ECO:0000256" key="4">
    <source>
        <dbReference type="ARBA" id="ARBA00035244"/>
    </source>
</evidence>
<dbReference type="GO" id="GO:1990904">
    <property type="term" value="C:ribonucleoprotein complex"/>
    <property type="evidence" value="ECO:0007669"/>
    <property type="project" value="UniProtKB-KW"/>
</dbReference>
<dbReference type="Pfam" id="PF00573">
    <property type="entry name" value="Ribosomal_L4"/>
    <property type="match status" value="1"/>
</dbReference>
<comment type="caution">
    <text evidence="7">The sequence shown here is derived from an EMBL/GenBank/DDBJ whole genome shotgun (WGS) entry which is preliminary data.</text>
</comment>
<keyword evidence="3 5" id="KW-0687">Ribonucleoprotein</keyword>
<evidence type="ECO:0000256" key="1">
    <source>
        <dbReference type="ARBA" id="ARBA00010528"/>
    </source>
</evidence>
<evidence type="ECO:0000256" key="3">
    <source>
        <dbReference type="ARBA" id="ARBA00023274"/>
    </source>
</evidence>
<dbReference type="Gene3D" id="3.40.1370.10">
    <property type="match status" value="1"/>
</dbReference>
<evidence type="ECO:0000313" key="7">
    <source>
        <dbReference type="EMBL" id="OHB09356.1"/>
    </source>
</evidence>
<sequence length="231" mass="25520">METSIYSIEGKEVGTITLPDSIFGVNWNADLVKQVADSLLSAKRKPVAHTKDRGEVRGGGKKPWQQKGTGRARHGSIRSPIWVGGGVTGGPRNDKNFDRKVSKKMRAKALYTILSRKLRDGEILFIDSVLLAKPKTKEAVKVLNSLGKIKGFEDIFSKKNNAVVIAFSSKNKEVERAFDNLGNIETLEARNLNPLALLEYKYLIIENPKVSLGLFPKLSSKTISKKLVTKS</sequence>
<dbReference type="Proteomes" id="UP000177096">
    <property type="component" value="Unassembled WGS sequence"/>
</dbReference>
<feature type="region of interest" description="Disordered" evidence="6">
    <location>
        <begin position="46"/>
        <end position="75"/>
    </location>
</feature>
<dbReference type="InterPro" id="IPR013005">
    <property type="entry name" value="Ribosomal_uL4-like"/>
</dbReference>
<dbReference type="GO" id="GO:0003735">
    <property type="term" value="F:structural constituent of ribosome"/>
    <property type="evidence" value="ECO:0007669"/>
    <property type="project" value="InterPro"/>
</dbReference>
<dbReference type="SUPFAM" id="SSF52166">
    <property type="entry name" value="Ribosomal protein L4"/>
    <property type="match status" value="1"/>
</dbReference>
<name>A0A1G2UIS6_9BACT</name>
<evidence type="ECO:0000256" key="2">
    <source>
        <dbReference type="ARBA" id="ARBA00022980"/>
    </source>
</evidence>
<reference evidence="7 8" key="1">
    <citation type="journal article" date="2016" name="Nat. Commun.">
        <title>Thousands of microbial genomes shed light on interconnected biogeochemical processes in an aquifer system.</title>
        <authorList>
            <person name="Anantharaman K."/>
            <person name="Brown C.T."/>
            <person name="Hug L.A."/>
            <person name="Sharon I."/>
            <person name="Castelle C.J."/>
            <person name="Probst A.J."/>
            <person name="Thomas B.C."/>
            <person name="Singh A."/>
            <person name="Wilkins M.J."/>
            <person name="Karaoz U."/>
            <person name="Brodie E.L."/>
            <person name="Williams K.H."/>
            <person name="Hubbard S.S."/>
            <person name="Banfield J.F."/>
        </authorList>
    </citation>
    <scope>NUCLEOTIDE SEQUENCE [LARGE SCALE GENOMIC DNA]</scope>
</reference>
<evidence type="ECO:0000256" key="5">
    <source>
        <dbReference type="HAMAP-Rule" id="MF_01328"/>
    </source>
</evidence>
<proteinExistence type="inferred from homology"/>
<dbReference type="InterPro" id="IPR002136">
    <property type="entry name" value="Ribosomal_uL4"/>
</dbReference>
<keyword evidence="5" id="KW-0699">rRNA-binding</keyword>
<dbReference type="GO" id="GO:0005840">
    <property type="term" value="C:ribosome"/>
    <property type="evidence" value="ECO:0007669"/>
    <property type="project" value="UniProtKB-KW"/>
</dbReference>
<comment type="function">
    <text evidence="5">One of the primary rRNA binding proteins, this protein initially binds near the 5'-end of the 23S rRNA. It is important during the early stages of 50S assembly. It makes multiple contacts with different domains of the 23S rRNA in the assembled 50S subunit and ribosome.</text>
</comment>
<evidence type="ECO:0000313" key="8">
    <source>
        <dbReference type="Proteomes" id="UP000177096"/>
    </source>
</evidence>
<dbReference type="EMBL" id="MHWM01000003">
    <property type="protein sequence ID" value="OHB09356.1"/>
    <property type="molecule type" value="Genomic_DNA"/>
</dbReference>
<dbReference type="HAMAP" id="MF_01328_B">
    <property type="entry name" value="Ribosomal_uL4_B"/>
    <property type="match status" value="1"/>
</dbReference>